<dbReference type="EMBL" id="AFLV02000084">
    <property type="protein sequence ID" value="EKR62039.1"/>
    <property type="molecule type" value="Genomic_DNA"/>
</dbReference>
<reference evidence="1 2" key="1">
    <citation type="submission" date="2012-10" db="EMBL/GenBank/DDBJ databases">
        <authorList>
            <person name="Harkins D.M."/>
            <person name="Durkin A.S."/>
            <person name="Brinkac L.M."/>
            <person name="Haft D.H."/>
            <person name="Selengut J.D."/>
            <person name="Sanka R."/>
            <person name="DePew J."/>
            <person name="Purushe J."/>
            <person name="Whelen A.C."/>
            <person name="Vinetz J.M."/>
            <person name="Sutton G.G."/>
            <person name="Nierman W.C."/>
            <person name="Fouts D.E."/>
        </authorList>
    </citation>
    <scope>NUCLEOTIDE SEQUENCE [LARGE SCALE GENOMIC DNA]</scope>
    <source>
        <strain evidence="1 2">2006001853</strain>
    </source>
</reference>
<organism evidence="1 2">
    <name type="scientific">Leptospira weilii str. 2006001853</name>
    <dbReference type="NCBI Taxonomy" id="1001589"/>
    <lineage>
        <taxon>Bacteria</taxon>
        <taxon>Pseudomonadati</taxon>
        <taxon>Spirochaetota</taxon>
        <taxon>Spirochaetia</taxon>
        <taxon>Leptospirales</taxon>
        <taxon>Leptospiraceae</taxon>
        <taxon>Leptospira</taxon>
    </lineage>
</organism>
<name>A0A828YWC9_9LEPT</name>
<gene>
    <name evidence="1" type="ORF">LEP1GSC036_0029</name>
</gene>
<dbReference type="Proteomes" id="UP000001338">
    <property type="component" value="Unassembled WGS sequence"/>
</dbReference>
<accession>A0A828YWC9</accession>
<protein>
    <submittedName>
        <fullName evidence="1">Uncharacterized protein</fullName>
    </submittedName>
</protein>
<evidence type="ECO:0000313" key="1">
    <source>
        <dbReference type="EMBL" id="EKR62039.1"/>
    </source>
</evidence>
<proteinExistence type="predicted"/>
<dbReference type="AlphaFoldDB" id="A0A828YWC9"/>
<comment type="caution">
    <text evidence="1">The sequence shown here is derived from an EMBL/GenBank/DDBJ whole genome shotgun (WGS) entry which is preliminary data.</text>
</comment>
<evidence type="ECO:0000313" key="2">
    <source>
        <dbReference type="Proteomes" id="UP000001338"/>
    </source>
</evidence>
<sequence length="71" mass="8528">MLRYSNGSRMSYYTLYGEQILDVKILSLTLLLSRNFRSKNPKQKIQRKKRIEFELDSYKSTQGKLRFAFTK</sequence>